<organism evidence="3 4">
    <name type="scientific">Mycobacterium ahvazicum</name>
    <dbReference type="NCBI Taxonomy" id="1964395"/>
    <lineage>
        <taxon>Bacteria</taxon>
        <taxon>Bacillati</taxon>
        <taxon>Actinomycetota</taxon>
        <taxon>Actinomycetes</taxon>
        <taxon>Mycobacteriales</taxon>
        <taxon>Mycobacteriaceae</taxon>
        <taxon>Mycobacterium</taxon>
        <taxon>Mycobacterium simiae complex</taxon>
    </lineage>
</organism>
<evidence type="ECO:0000313" key="3">
    <source>
        <dbReference type="EMBL" id="SOX55287.1"/>
    </source>
</evidence>
<gene>
    <name evidence="3" type="ORF">MAAFP003_3974</name>
</gene>
<feature type="transmembrane region" description="Helical" evidence="2">
    <location>
        <begin position="26"/>
        <end position="48"/>
    </location>
</feature>
<evidence type="ECO:0000256" key="2">
    <source>
        <dbReference type="SAM" id="Phobius"/>
    </source>
</evidence>
<keyword evidence="2" id="KW-1133">Transmembrane helix</keyword>
<keyword evidence="2" id="KW-0472">Membrane</keyword>
<evidence type="ECO:0000256" key="1">
    <source>
        <dbReference type="SAM" id="MobiDB-lite"/>
    </source>
</evidence>
<evidence type="ECO:0000313" key="4">
    <source>
        <dbReference type="Proteomes" id="UP000236318"/>
    </source>
</evidence>
<keyword evidence="2" id="KW-0812">Transmembrane</keyword>
<sequence>VKEAAKAVWHRVKQARSTIIKFEATWAGIQFLFALGPIGVVIGIILWVRGQRKRAAQAHPTAPAGTDAATEAPTPVTADAAANGLAR</sequence>
<name>A0A2K4YEU3_9MYCO</name>
<keyword evidence="4" id="KW-1185">Reference proteome</keyword>
<dbReference type="AlphaFoldDB" id="A0A2K4YEU3"/>
<comment type="caution">
    <text evidence="3">The sequence shown here is derived from an EMBL/GenBank/DDBJ whole genome shotgun (WGS) entry which is preliminary data.</text>
</comment>
<accession>A0A2K4YEU3</accession>
<protein>
    <submittedName>
        <fullName evidence="3">Uncharacterized protein</fullName>
    </submittedName>
</protein>
<reference evidence="3" key="1">
    <citation type="submission" date="2018-01" db="EMBL/GenBank/DDBJ databases">
        <authorList>
            <consortium name="Urmite Genomes"/>
        </authorList>
    </citation>
    <scope>NUCLEOTIDE SEQUENCE [LARGE SCALE GENOMIC DNA]</scope>
    <source>
        <strain evidence="3">AFP003</strain>
    </source>
</reference>
<feature type="non-terminal residue" evidence="3">
    <location>
        <position position="1"/>
    </location>
</feature>
<dbReference type="EMBL" id="FXEG02000003">
    <property type="protein sequence ID" value="SOX55287.1"/>
    <property type="molecule type" value="Genomic_DNA"/>
</dbReference>
<dbReference type="Proteomes" id="UP000236318">
    <property type="component" value="Unassembled WGS sequence"/>
</dbReference>
<proteinExistence type="predicted"/>
<feature type="region of interest" description="Disordered" evidence="1">
    <location>
        <begin position="56"/>
        <end position="87"/>
    </location>
</feature>